<sequence>MRLILILTAELIHWSSNLWTTTSIARQSLDDDDLGTTTSRAHLGTAERNT</sequence>
<keyword evidence="2" id="KW-0732">Signal</keyword>
<name>A0A2I0VJ23_9ASPA</name>
<dbReference type="AlphaFoldDB" id="A0A2I0VJ23"/>
<feature type="chain" id="PRO_5014140417" evidence="2">
    <location>
        <begin position="18"/>
        <end position="50"/>
    </location>
</feature>
<gene>
    <name evidence="3" type="ORF">MA16_Dca010032</name>
</gene>
<accession>A0A2I0VJ23</accession>
<feature type="signal peptide" evidence="2">
    <location>
        <begin position="1"/>
        <end position="17"/>
    </location>
</feature>
<reference evidence="3 4" key="1">
    <citation type="journal article" date="2016" name="Sci. Rep.">
        <title>The Dendrobium catenatum Lindl. genome sequence provides insights into polysaccharide synthase, floral development and adaptive evolution.</title>
        <authorList>
            <person name="Zhang G.Q."/>
            <person name="Xu Q."/>
            <person name="Bian C."/>
            <person name="Tsai W.C."/>
            <person name="Yeh C.M."/>
            <person name="Liu K.W."/>
            <person name="Yoshida K."/>
            <person name="Zhang L.S."/>
            <person name="Chang S.B."/>
            <person name="Chen F."/>
            <person name="Shi Y."/>
            <person name="Su Y.Y."/>
            <person name="Zhang Y.Q."/>
            <person name="Chen L.J."/>
            <person name="Yin Y."/>
            <person name="Lin M."/>
            <person name="Huang H."/>
            <person name="Deng H."/>
            <person name="Wang Z.W."/>
            <person name="Zhu S.L."/>
            <person name="Zhao X."/>
            <person name="Deng C."/>
            <person name="Niu S.C."/>
            <person name="Huang J."/>
            <person name="Wang M."/>
            <person name="Liu G.H."/>
            <person name="Yang H.J."/>
            <person name="Xiao X.J."/>
            <person name="Hsiao Y.Y."/>
            <person name="Wu W.L."/>
            <person name="Chen Y.Y."/>
            <person name="Mitsuda N."/>
            <person name="Ohme-Takagi M."/>
            <person name="Luo Y.B."/>
            <person name="Van de Peer Y."/>
            <person name="Liu Z.J."/>
        </authorList>
    </citation>
    <scope>NUCLEOTIDE SEQUENCE [LARGE SCALE GENOMIC DNA]</scope>
    <source>
        <tissue evidence="3">The whole plant</tissue>
    </source>
</reference>
<evidence type="ECO:0000313" key="3">
    <source>
        <dbReference type="EMBL" id="PKU63422.1"/>
    </source>
</evidence>
<dbReference type="Proteomes" id="UP000233837">
    <property type="component" value="Unassembled WGS sequence"/>
</dbReference>
<organism evidence="3 4">
    <name type="scientific">Dendrobium catenatum</name>
    <dbReference type="NCBI Taxonomy" id="906689"/>
    <lineage>
        <taxon>Eukaryota</taxon>
        <taxon>Viridiplantae</taxon>
        <taxon>Streptophyta</taxon>
        <taxon>Embryophyta</taxon>
        <taxon>Tracheophyta</taxon>
        <taxon>Spermatophyta</taxon>
        <taxon>Magnoliopsida</taxon>
        <taxon>Liliopsida</taxon>
        <taxon>Asparagales</taxon>
        <taxon>Orchidaceae</taxon>
        <taxon>Epidendroideae</taxon>
        <taxon>Malaxideae</taxon>
        <taxon>Dendrobiinae</taxon>
        <taxon>Dendrobium</taxon>
    </lineage>
</organism>
<reference evidence="3 4" key="2">
    <citation type="journal article" date="2017" name="Nature">
        <title>The Apostasia genome and the evolution of orchids.</title>
        <authorList>
            <person name="Zhang G.Q."/>
            <person name="Liu K.W."/>
            <person name="Li Z."/>
            <person name="Lohaus R."/>
            <person name="Hsiao Y.Y."/>
            <person name="Niu S.C."/>
            <person name="Wang J.Y."/>
            <person name="Lin Y.C."/>
            <person name="Xu Q."/>
            <person name="Chen L.J."/>
            <person name="Yoshida K."/>
            <person name="Fujiwara S."/>
            <person name="Wang Z.W."/>
            <person name="Zhang Y.Q."/>
            <person name="Mitsuda N."/>
            <person name="Wang M."/>
            <person name="Liu G.H."/>
            <person name="Pecoraro L."/>
            <person name="Huang H.X."/>
            <person name="Xiao X.J."/>
            <person name="Lin M."/>
            <person name="Wu X.Y."/>
            <person name="Wu W.L."/>
            <person name="Chen Y.Y."/>
            <person name="Chang S.B."/>
            <person name="Sakamoto S."/>
            <person name="Ohme-Takagi M."/>
            <person name="Yagi M."/>
            <person name="Zeng S.J."/>
            <person name="Shen C.Y."/>
            <person name="Yeh C.M."/>
            <person name="Luo Y.B."/>
            <person name="Tsai W.C."/>
            <person name="Van de Peer Y."/>
            <person name="Liu Z.J."/>
        </authorList>
    </citation>
    <scope>NUCLEOTIDE SEQUENCE [LARGE SCALE GENOMIC DNA]</scope>
    <source>
        <tissue evidence="3">The whole plant</tissue>
    </source>
</reference>
<dbReference type="EMBL" id="KZ503497">
    <property type="protein sequence ID" value="PKU63422.1"/>
    <property type="molecule type" value="Genomic_DNA"/>
</dbReference>
<protein>
    <submittedName>
        <fullName evidence="3">Uncharacterized protein</fullName>
    </submittedName>
</protein>
<evidence type="ECO:0000256" key="2">
    <source>
        <dbReference type="SAM" id="SignalP"/>
    </source>
</evidence>
<keyword evidence="4" id="KW-1185">Reference proteome</keyword>
<feature type="region of interest" description="Disordered" evidence="1">
    <location>
        <begin position="30"/>
        <end position="50"/>
    </location>
</feature>
<evidence type="ECO:0000313" key="4">
    <source>
        <dbReference type="Proteomes" id="UP000233837"/>
    </source>
</evidence>
<proteinExistence type="predicted"/>
<evidence type="ECO:0000256" key="1">
    <source>
        <dbReference type="SAM" id="MobiDB-lite"/>
    </source>
</evidence>